<feature type="transmembrane region" description="Helical" evidence="8">
    <location>
        <begin position="144"/>
        <end position="165"/>
    </location>
</feature>
<comment type="subcellular location">
    <subcellularLocation>
        <location evidence="1">Cell membrane</location>
        <topology evidence="1">Multi-pass membrane protein</topology>
    </subcellularLocation>
</comment>
<dbReference type="Pfam" id="PF07690">
    <property type="entry name" value="MFS_1"/>
    <property type="match status" value="1"/>
</dbReference>
<feature type="transmembrane region" description="Helical" evidence="8">
    <location>
        <begin position="85"/>
        <end position="104"/>
    </location>
</feature>
<dbReference type="InterPro" id="IPR004638">
    <property type="entry name" value="EmrB-like"/>
</dbReference>
<feature type="transmembrane region" description="Helical" evidence="8">
    <location>
        <begin position="18"/>
        <end position="37"/>
    </location>
</feature>
<reference evidence="10 11" key="1">
    <citation type="submission" date="2019-02" db="EMBL/GenBank/DDBJ databases">
        <title>Marinobacter halodurans sp. nov., a marine bacterium isolated from sea tidal flat.</title>
        <authorList>
            <person name="Yoo Y."/>
            <person name="Lee D.W."/>
            <person name="Kim B.S."/>
            <person name="Kim J.-J."/>
        </authorList>
    </citation>
    <scope>NUCLEOTIDE SEQUENCE [LARGE SCALE GENOMIC DNA]</scope>
    <source>
        <strain evidence="10 11">YJ-S3-2</strain>
    </source>
</reference>
<evidence type="ECO:0000256" key="4">
    <source>
        <dbReference type="ARBA" id="ARBA00022475"/>
    </source>
</evidence>
<name>A0ABY1ZGB8_9GAMM</name>
<feature type="transmembrane region" description="Helical" evidence="8">
    <location>
        <begin position="234"/>
        <end position="252"/>
    </location>
</feature>
<organism evidence="10 11">
    <name type="scientific">Marinobacter halodurans</name>
    <dbReference type="NCBI Taxonomy" id="2528979"/>
    <lineage>
        <taxon>Bacteria</taxon>
        <taxon>Pseudomonadati</taxon>
        <taxon>Pseudomonadota</taxon>
        <taxon>Gammaproteobacteria</taxon>
        <taxon>Pseudomonadales</taxon>
        <taxon>Marinobacteraceae</taxon>
        <taxon>Marinobacter</taxon>
    </lineage>
</organism>
<evidence type="ECO:0000256" key="8">
    <source>
        <dbReference type="SAM" id="Phobius"/>
    </source>
</evidence>
<dbReference type="Gene3D" id="1.20.1250.20">
    <property type="entry name" value="MFS general substrate transporter like domains"/>
    <property type="match status" value="1"/>
</dbReference>
<dbReference type="CDD" id="cd17503">
    <property type="entry name" value="MFS_LmrB_MDR_like"/>
    <property type="match status" value="1"/>
</dbReference>
<feature type="transmembrane region" description="Helical" evidence="8">
    <location>
        <begin position="305"/>
        <end position="326"/>
    </location>
</feature>
<evidence type="ECO:0000313" key="11">
    <source>
        <dbReference type="Proteomes" id="UP000313645"/>
    </source>
</evidence>
<dbReference type="PROSITE" id="PS50850">
    <property type="entry name" value="MFS"/>
    <property type="match status" value="1"/>
</dbReference>
<keyword evidence="6 8" id="KW-1133">Transmembrane helix</keyword>
<gene>
    <name evidence="10" type="ORF">EZI54_18205</name>
</gene>
<comment type="similarity">
    <text evidence="2">Belongs to the major facilitator superfamily. EmrB family.</text>
</comment>
<dbReference type="PRINTS" id="PR01036">
    <property type="entry name" value="TCRTETB"/>
</dbReference>
<dbReference type="RefSeq" id="WP_131483309.1">
    <property type="nucleotide sequence ID" value="NZ_SJDL01000034.1"/>
</dbReference>
<dbReference type="PANTHER" id="PTHR42718">
    <property type="entry name" value="MAJOR FACILITATOR SUPERFAMILY MULTIDRUG TRANSPORTER MFSC"/>
    <property type="match status" value="1"/>
</dbReference>
<evidence type="ECO:0000256" key="1">
    <source>
        <dbReference type="ARBA" id="ARBA00004651"/>
    </source>
</evidence>
<evidence type="ECO:0000259" key="9">
    <source>
        <dbReference type="PROSITE" id="PS50850"/>
    </source>
</evidence>
<dbReference type="InterPro" id="IPR011701">
    <property type="entry name" value="MFS"/>
</dbReference>
<keyword evidence="3" id="KW-0813">Transport</keyword>
<evidence type="ECO:0000256" key="3">
    <source>
        <dbReference type="ARBA" id="ARBA00022448"/>
    </source>
</evidence>
<dbReference type="Gene3D" id="1.20.1720.10">
    <property type="entry name" value="Multidrug resistance protein D"/>
    <property type="match status" value="1"/>
</dbReference>
<accession>A0ABY1ZGB8</accession>
<evidence type="ECO:0000256" key="5">
    <source>
        <dbReference type="ARBA" id="ARBA00022692"/>
    </source>
</evidence>
<feature type="transmembrane region" description="Helical" evidence="8">
    <location>
        <begin position="205"/>
        <end position="222"/>
    </location>
</feature>
<dbReference type="Proteomes" id="UP000313645">
    <property type="component" value="Unassembled WGS sequence"/>
</dbReference>
<comment type="caution">
    <text evidence="10">The sequence shown here is derived from an EMBL/GenBank/DDBJ whole genome shotgun (WGS) entry which is preliminary data.</text>
</comment>
<feature type="domain" description="Major facilitator superfamily (MFS) profile" evidence="9">
    <location>
        <begin position="19"/>
        <end position="503"/>
    </location>
</feature>
<keyword evidence="11" id="KW-1185">Reference proteome</keyword>
<keyword evidence="5 8" id="KW-0812">Transmembrane</keyword>
<evidence type="ECO:0000256" key="6">
    <source>
        <dbReference type="ARBA" id="ARBA00022989"/>
    </source>
</evidence>
<protein>
    <submittedName>
        <fullName evidence="10">DHA2 family efflux MFS transporter permease subunit</fullName>
    </submittedName>
</protein>
<feature type="transmembrane region" description="Helical" evidence="8">
    <location>
        <begin position="333"/>
        <end position="351"/>
    </location>
</feature>
<dbReference type="SUPFAM" id="SSF103473">
    <property type="entry name" value="MFS general substrate transporter"/>
    <property type="match status" value="1"/>
</dbReference>
<dbReference type="EMBL" id="SJDL01000034">
    <property type="protein sequence ID" value="TBW50573.1"/>
    <property type="molecule type" value="Genomic_DNA"/>
</dbReference>
<keyword evidence="7 8" id="KW-0472">Membrane</keyword>
<dbReference type="InterPro" id="IPR036259">
    <property type="entry name" value="MFS_trans_sf"/>
</dbReference>
<feature type="transmembrane region" description="Helical" evidence="8">
    <location>
        <begin position="405"/>
        <end position="423"/>
    </location>
</feature>
<dbReference type="PANTHER" id="PTHR42718:SF9">
    <property type="entry name" value="MAJOR FACILITATOR SUPERFAMILY MULTIDRUG TRANSPORTER MFSC"/>
    <property type="match status" value="1"/>
</dbReference>
<dbReference type="InterPro" id="IPR020846">
    <property type="entry name" value="MFS_dom"/>
</dbReference>
<feature type="transmembrane region" description="Helical" evidence="8">
    <location>
        <begin position="481"/>
        <end position="498"/>
    </location>
</feature>
<proteinExistence type="inferred from homology"/>
<feature type="transmembrane region" description="Helical" evidence="8">
    <location>
        <begin position="57"/>
        <end position="78"/>
    </location>
</feature>
<evidence type="ECO:0000256" key="2">
    <source>
        <dbReference type="ARBA" id="ARBA00008537"/>
    </source>
</evidence>
<keyword evidence="4" id="KW-1003">Cell membrane</keyword>
<feature type="transmembrane region" description="Helical" evidence="8">
    <location>
        <begin position="110"/>
        <end position="132"/>
    </location>
</feature>
<sequence>MTTAVTTAGEQGGLKRGWITISIMLATIMQALDTTIANVALPNMKGSMSATEEQISWVLTSYIVAAAIATPLTGFLAGRLGRKRLFLLSVTGFTIASVLCGIAGNLEEMVLFRLLQGIFGAGLVPLSQAVLLDTYPREQHGSAMALWGVGVMVGPILGPTLGGYLTEVLNWRWVFFINLPFGILSLLGILFFVPETEQVKRRFDLFGFALLGLSIGALQLMLDRGQSLDWFASTEVQFEATLAACAFLMFLVHMFTHREPFVEPGLFRDRNLAIGLIFIFMIGVILLATLALLPPYLQNLMDYPVITTGLVLAPRGLGSMFSMMLVGRLVNKVDIRLLILTGLILMTASLFEMANFNTEVSSLRIALTGVVQGMGLGMVFVPLSTISFATLASRYRTEATAMFSLMRNIGSSIGISVMVTLVARNTQINHASLGEYLNPFRPAFQSMTLPGGIDPASTTGLTYLNNMATQQAATIGYLNDFRLMAWVALASIPLLLLFRSPKAAKQAD</sequence>
<evidence type="ECO:0000256" key="7">
    <source>
        <dbReference type="ARBA" id="ARBA00023136"/>
    </source>
</evidence>
<feature type="transmembrane region" description="Helical" evidence="8">
    <location>
        <begin position="272"/>
        <end position="293"/>
    </location>
</feature>
<feature type="transmembrane region" description="Helical" evidence="8">
    <location>
        <begin position="171"/>
        <end position="193"/>
    </location>
</feature>
<dbReference type="NCBIfam" id="TIGR00711">
    <property type="entry name" value="efflux_EmrB"/>
    <property type="match status" value="1"/>
</dbReference>
<evidence type="ECO:0000313" key="10">
    <source>
        <dbReference type="EMBL" id="TBW50573.1"/>
    </source>
</evidence>
<feature type="transmembrane region" description="Helical" evidence="8">
    <location>
        <begin position="371"/>
        <end position="393"/>
    </location>
</feature>